<comment type="pathway">
    <text evidence="1">Lipid metabolism; fatty acid biosynthesis.</text>
</comment>
<dbReference type="PRINTS" id="PR00081">
    <property type="entry name" value="GDHRDH"/>
</dbReference>
<dbReference type="GO" id="GO:0016616">
    <property type="term" value="F:oxidoreductase activity, acting on the CH-OH group of donors, NAD or NADP as acceptor"/>
    <property type="evidence" value="ECO:0007669"/>
    <property type="project" value="TreeGrafter"/>
</dbReference>
<dbReference type="Pfam" id="PF13561">
    <property type="entry name" value="adh_short_C2"/>
    <property type="match status" value="1"/>
</dbReference>
<keyword evidence="3" id="KW-0560">Oxidoreductase</keyword>
<sequence length="137" mass="15041">QIESEGKQKSENRGKRSGNIINISSAHEEAVSLDQGAYAVSKGGLRNLTRAMALELSKYGIRVNDVAPGMILTPMNQESVDDDKKRKEQEKEIPIKRAGMPEDIANMVLFLCSDDASYCTGATFYVDGGWMLTQPDV</sequence>
<evidence type="ECO:0008006" key="7">
    <source>
        <dbReference type="Google" id="ProtNLM"/>
    </source>
</evidence>
<dbReference type="InterPro" id="IPR020904">
    <property type="entry name" value="Sc_DH/Rdtase_CS"/>
</dbReference>
<evidence type="ECO:0000256" key="1">
    <source>
        <dbReference type="ARBA" id="ARBA00005194"/>
    </source>
</evidence>
<evidence type="ECO:0000313" key="6">
    <source>
        <dbReference type="Proteomes" id="UP000663844"/>
    </source>
</evidence>
<dbReference type="InterPro" id="IPR002347">
    <property type="entry name" value="SDR_fam"/>
</dbReference>
<dbReference type="EMBL" id="CAJOAZ010011166">
    <property type="protein sequence ID" value="CAF4232685.1"/>
    <property type="molecule type" value="Genomic_DNA"/>
</dbReference>
<dbReference type="SUPFAM" id="SSF51735">
    <property type="entry name" value="NAD(P)-binding Rossmann-fold domains"/>
    <property type="match status" value="1"/>
</dbReference>
<feature type="compositionally biased region" description="Basic and acidic residues" evidence="4">
    <location>
        <begin position="82"/>
        <end position="95"/>
    </location>
</feature>
<accession>A0A820DJ99</accession>
<gene>
    <name evidence="5" type="ORF">OXD698_LOCUS42487</name>
</gene>
<dbReference type="PROSITE" id="PS00061">
    <property type="entry name" value="ADH_SHORT"/>
    <property type="match status" value="1"/>
</dbReference>
<dbReference type="Gene3D" id="3.40.50.720">
    <property type="entry name" value="NAD(P)-binding Rossmann-like Domain"/>
    <property type="match status" value="1"/>
</dbReference>
<evidence type="ECO:0000256" key="4">
    <source>
        <dbReference type="SAM" id="MobiDB-lite"/>
    </source>
</evidence>
<dbReference type="InterPro" id="IPR036291">
    <property type="entry name" value="NAD(P)-bd_dom_sf"/>
</dbReference>
<proteinExistence type="inferred from homology"/>
<comment type="similarity">
    <text evidence="2">Belongs to the short-chain dehydrogenases/reductases (SDR) family.</text>
</comment>
<dbReference type="Proteomes" id="UP000663844">
    <property type="component" value="Unassembled WGS sequence"/>
</dbReference>
<evidence type="ECO:0000313" key="5">
    <source>
        <dbReference type="EMBL" id="CAF4232685.1"/>
    </source>
</evidence>
<dbReference type="PANTHER" id="PTHR42760">
    <property type="entry name" value="SHORT-CHAIN DEHYDROGENASES/REDUCTASES FAMILY MEMBER"/>
    <property type="match status" value="1"/>
</dbReference>
<feature type="region of interest" description="Disordered" evidence="4">
    <location>
        <begin position="74"/>
        <end position="97"/>
    </location>
</feature>
<dbReference type="CDD" id="cd05233">
    <property type="entry name" value="SDR_c"/>
    <property type="match status" value="1"/>
</dbReference>
<evidence type="ECO:0000256" key="2">
    <source>
        <dbReference type="ARBA" id="ARBA00006484"/>
    </source>
</evidence>
<protein>
    <recommendedName>
        <fullName evidence="7">SDR family oxidoreductase</fullName>
    </recommendedName>
</protein>
<dbReference type="PRINTS" id="PR00080">
    <property type="entry name" value="SDRFAMILY"/>
</dbReference>
<name>A0A820DJ99_9BILA</name>
<feature type="non-terminal residue" evidence="5">
    <location>
        <position position="1"/>
    </location>
</feature>
<reference evidence="5" key="1">
    <citation type="submission" date="2021-02" db="EMBL/GenBank/DDBJ databases">
        <authorList>
            <person name="Nowell W R."/>
        </authorList>
    </citation>
    <scope>NUCLEOTIDE SEQUENCE</scope>
</reference>
<comment type="caution">
    <text evidence="5">The sequence shown here is derived from an EMBL/GenBank/DDBJ whole genome shotgun (WGS) entry which is preliminary data.</text>
</comment>
<organism evidence="5 6">
    <name type="scientific">Adineta steineri</name>
    <dbReference type="NCBI Taxonomy" id="433720"/>
    <lineage>
        <taxon>Eukaryota</taxon>
        <taxon>Metazoa</taxon>
        <taxon>Spiralia</taxon>
        <taxon>Gnathifera</taxon>
        <taxon>Rotifera</taxon>
        <taxon>Eurotatoria</taxon>
        <taxon>Bdelloidea</taxon>
        <taxon>Adinetida</taxon>
        <taxon>Adinetidae</taxon>
        <taxon>Adineta</taxon>
    </lineage>
</organism>
<dbReference type="AlphaFoldDB" id="A0A820DJ99"/>
<evidence type="ECO:0000256" key="3">
    <source>
        <dbReference type="ARBA" id="ARBA00023002"/>
    </source>
</evidence>